<dbReference type="AlphaFoldDB" id="A0AAW0YC52"/>
<proteinExistence type="predicted"/>
<gene>
    <name evidence="3" type="ORF">OTU49_008409</name>
</gene>
<organism evidence="3 4">
    <name type="scientific">Cherax quadricarinatus</name>
    <name type="common">Australian red claw crayfish</name>
    <dbReference type="NCBI Taxonomy" id="27406"/>
    <lineage>
        <taxon>Eukaryota</taxon>
        <taxon>Metazoa</taxon>
        <taxon>Ecdysozoa</taxon>
        <taxon>Arthropoda</taxon>
        <taxon>Crustacea</taxon>
        <taxon>Multicrustacea</taxon>
        <taxon>Malacostraca</taxon>
        <taxon>Eumalacostraca</taxon>
        <taxon>Eucarida</taxon>
        <taxon>Decapoda</taxon>
        <taxon>Pleocyemata</taxon>
        <taxon>Astacidea</taxon>
        <taxon>Parastacoidea</taxon>
        <taxon>Parastacidae</taxon>
        <taxon>Cherax</taxon>
    </lineage>
</organism>
<dbReference type="EMBL" id="JARKIK010000004">
    <property type="protein sequence ID" value="KAK8752960.1"/>
    <property type="molecule type" value="Genomic_DNA"/>
</dbReference>
<comment type="caution">
    <text evidence="3">The sequence shown here is derived from an EMBL/GenBank/DDBJ whole genome shotgun (WGS) entry which is preliminary data.</text>
</comment>
<feature type="chain" id="PRO_5043418567" evidence="2">
    <location>
        <begin position="22"/>
        <end position="484"/>
    </location>
</feature>
<sequence>MGRLGMCFSVLSVFLATPTCAIVYTPHAGEVRVAEDDHVAPWPLEEGRPSYSATEDDSAAPPGYLPTLPTGYSPAEPPDYPPAGPSGYSPKVHPDHFTAAIPGYPPAAPPGYPPAAPPGYPPAAPPGYPPAAPPGYPPAAPPGYPPAAPPGYPPAAPPGYPPAAPPGYPPAAPPGYPPTVPTTPLPVTHDLAHKVWSRLAALGSSAHLPQPRLGMSQPLEPLHSSSTLKYLHEGDLLRLRLLLDNLTLEGLSSLSVQEVSFEVSGREVLQQQTPTAALIKDWNMDHLIQDQPYTGDWNRQTEDIPSGAPSGRRGHKHGRKNTRGGKKSSRGQKPRPPDTTEGVIRVAFTQVRVRAKYQVRGSAGGFLTFRESGDLTLTAPTIFLTTRLNLTLPHHTSSTHRRSTQRHGRVKVLWMKNEVSISSTNLLLQPAAYPPEWVRQQVQSKLEELSSDLSHGHGAVRLLLRRWGKLLKKLIQRTARAITQ</sequence>
<feature type="region of interest" description="Disordered" evidence="1">
    <location>
        <begin position="43"/>
        <end position="105"/>
    </location>
</feature>
<accession>A0AAW0YC52</accession>
<feature type="compositionally biased region" description="Basic residues" evidence="1">
    <location>
        <begin position="312"/>
        <end position="333"/>
    </location>
</feature>
<feature type="signal peptide" evidence="2">
    <location>
        <begin position="1"/>
        <end position="21"/>
    </location>
</feature>
<keyword evidence="2" id="KW-0732">Signal</keyword>
<dbReference type="Proteomes" id="UP001445076">
    <property type="component" value="Unassembled WGS sequence"/>
</dbReference>
<feature type="compositionally biased region" description="Pro residues" evidence="1">
    <location>
        <begin position="75"/>
        <end position="84"/>
    </location>
</feature>
<evidence type="ECO:0000313" key="3">
    <source>
        <dbReference type="EMBL" id="KAK8752960.1"/>
    </source>
</evidence>
<keyword evidence="4" id="KW-1185">Reference proteome</keyword>
<name>A0AAW0YC52_CHEQU</name>
<evidence type="ECO:0000313" key="4">
    <source>
        <dbReference type="Proteomes" id="UP001445076"/>
    </source>
</evidence>
<reference evidence="3 4" key="1">
    <citation type="journal article" date="2024" name="BMC Genomics">
        <title>Genome assembly of redclaw crayfish (Cherax quadricarinatus) provides insights into its immune adaptation and hypoxia tolerance.</title>
        <authorList>
            <person name="Liu Z."/>
            <person name="Zheng J."/>
            <person name="Li H."/>
            <person name="Fang K."/>
            <person name="Wang S."/>
            <person name="He J."/>
            <person name="Zhou D."/>
            <person name="Weng S."/>
            <person name="Chi M."/>
            <person name="Gu Z."/>
            <person name="He J."/>
            <person name="Li F."/>
            <person name="Wang M."/>
        </authorList>
    </citation>
    <scope>NUCLEOTIDE SEQUENCE [LARGE SCALE GENOMIC DNA]</scope>
    <source>
        <strain evidence="3">ZL_2023a</strain>
    </source>
</reference>
<protein>
    <submittedName>
        <fullName evidence="3">Uncharacterized protein</fullName>
    </submittedName>
</protein>
<evidence type="ECO:0000256" key="2">
    <source>
        <dbReference type="SAM" id="SignalP"/>
    </source>
</evidence>
<evidence type="ECO:0000256" key="1">
    <source>
        <dbReference type="SAM" id="MobiDB-lite"/>
    </source>
</evidence>
<feature type="region of interest" description="Disordered" evidence="1">
    <location>
        <begin position="291"/>
        <end position="343"/>
    </location>
</feature>